<keyword evidence="3" id="KW-1185">Reference proteome</keyword>
<gene>
    <name evidence="2" type="ORF">GMB86_04535</name>
</gene>
<evidence type="ECO:0000313" key="2">
    <source>
        <dbReference type="EMBL" id="MTT31284.1"/>
    </source>
</evidence>
<evidence type="ECO:0000256" key="1">
    <source>
        <dbReference type="SAM" id="Phobius"/>
    </source>
</evidence>
<dbReference type="PANTHER" id="PTHR40042">
    <property type="entry name" value="HYPOTHETICAL MEMBRANE SPANNING PROTEIN"/>
    <property type="match status" value="1"/>
</dbReference>
<keyword evidence="1" id="KW-0812">Transmembrane</keyword>
<dbReference type="InterPro" id="IPR009845">
    <property type="entry name" value="DUF1405"/>
</dbReference>
<name>A0A6N8CMI9_9BACI</name>
<sequence>MTLLYYLMKQKFFLIILLIINGLGTVYGFWWYKFQLDDTPFKYLIFVPDSPMATLFFCIAIVFILFHRRSLIFEGLAMVSLVKYGLWAVGMNAVSAHFGYPIQSTEIMLIISHAFMAIEGMLYTKFFNFKGWQFALAALWLFHNDFIDYIFGMAPWYPYLKENMKIIGYSTFWLSVISLICIYMLTKRPVKYSIDFKQERDSLK</sequence>
<dbReference type="AlphaFoldDB" id="A0A6N8CMI9"/>
<dbReference type="Pfam" id="PF07187">
    <property type="entry name" value="DUF1405"/>
    <property type="match status" value="1"/>
</dbReference>
<dbReference type="PANTHER" id="PTHR40042:SF1">
    <property type="entry name" value="DUF1405 DOMAIN-CONTAINING PROTEIN"/>
    <property type="match status" value="1"/>
</dbReference>
<reference evidence="2 3" key="1">
    <citation type="submission" date="2019-11" db="EMBL/GenBank/DDBJ databases">
        <title>Terrilactibacillus tamarindus sp. nov. BCM23-1 isolated from bark of Tamarindus indica.</title>
        <authorList>
            <person name="Kingkaew E."/>
            <person name="Tanasupawat S."/>
        </authorList>
    </citation>
    <scope>NUCLEOTIDE SEQUENCE [LARGE SCALE GENOMIC DNA]</scope>
    <source>
        <strain evidence="2 3">BCM23-1</strain>
    </source>
</reference>
<feature type="transmembrane region" description="Helical" evidence="1">
    <location>
        <begin position="134"/>
        <end position="154"/>
    </location>
</feature>
<dbReference type="OrthoDB" id="152213at2"/>
<dbReference type="EMBL" id="WNHB01000005">
    <property type="protein sequence ID" value="MTT31284.1"/>
    <property type="molecule type" value="Genomic_DNA"/>
</dbReference>
<accession>A0A6N8CMI9</accession>
<feature type="transmembrane region" description="Helical" evidence="1">
    <location>
        <begin position="166"/>
        <end position="185"/>
    </location>
</feature>
<feature type="transmembrane region" description="Helical" evidence="1">
    <location>
        <begin position="12"/>
        <end position="32"/>
    </location>
</feature>
<keyword evidence="1" id="KW-0472">Membrane</keyword>
<feature type="transmembrane region" description="Helical" evidence="1">
    <location>
        <begin position="71"/>
        <end position="90"/>
    </location>
</feature>
<protein>
    <submittedName>
        <fullName evidence="2">DUF1405 domain-containing protein</fullName>
    </submittedName>
</protein>
<feature type="transmembrane region" description="Helical" evidence="1">
    <location>
        <begin position="44"/>
        <end position="66"/>
    </location>
</feature>
<comment type="caution">
    <text evidence="2">The sequence shown here is derived from an EMBL/GenBank/DDBJ whole genome shotgun (WGS) entry which is preliminary data.</text>
</comment>
<proteinExistence type="predicted"/>
<feature type="transmembrane region" description="Helical" evidence="1">
    <location>
        <begin position="102"/>
        <end position="122"/>
    </location>
</feature>
<evidence type="ECO:0000313" key="3">
    <source>
        <dbReference type="Proteomes" id="UP000440978"/>
    </source>
</evidence>
<dbReference type="Proteomes" id="UP000440978">
    <property type="component" value="Unassembled WGS sequence"/>
</dbReference>
<organism evidence="2 3">
    <name type="scientific">Terrilactibacillus tamarindi</name>
    <dbReference type="NCBI Taxonomy" id="2599694"/>
    <lineage>
        <taxon>Bacteria</taxon>
        <taxon>Bacillati</taxon>
        <taxon>Bacillota</taxon>
        <taxon>Bacilli</taxon>
        <taxon>Bacillales</taxon>
        <taxon>Bacillaceae</taxon>
        <taxon>Terrilactibacillus</taxon>
    </lineage>
</organism>
<keyword evidence="1" id="KW-1133">Transmembrane helix</keyword>